<feature type="transmembrane region" description="Helical" evidence="11">
    <location>
        <begin position="167"/>
        <end position="188"/>
    </location>
</feature>
<feature type="transmembrane region" description="Helical" evidence="11">
    <location>
        <begin position="61"/>
        <end position="79"/>
    </location>
</feature>
<dbReference type="SMART" id="SM00382">
    <property type="entry name" value="AAA"/>
    <property type="match status" value="1"/>
</dbReference>
<evidence type="ECO:0000259" key="13">
    <source>
        <dbReference type="PROSITE" id="PS50929"/>
    </source>
</evidence>
<dbReference type="CDD" id="cd18584">
    <property type="entry name" value="ABC_6TM_AarD_CydD"/>
    <property type="match status" value="1"/>
</dbReference>
<dbReference type="Pfam" id="PF00005">
    <property type="entry name" value="ABC_tran"/>
    <property type="match status" value="1"/>
</dbReference>
<dbReference type="AlphaFoldDB" id="A0A8I1W5F0"/>
<evidence type="ECO:0000313" key="15">
    <source>
        <dbReference type="Proteomes" id="UP000664658"/>
    </source>
</evidence>
<accession>A0A8I1W5F0</accession>
<feature type="transmembrane region" description="Helical" evidence="11">
    <location>
        <begin position="242"/>
        <end position="268"/>
    </location>
</feature>
<dbReference type="Proteomes" id="UP000664658">
    <property type="component" value="Unassembled WGS sequence"/>
</dbReference>
<dbReference type="PANTHER" id="PTHR24221">
    <property type="entry name" value="ATP-BINDING CASSETTE SUB-FAMILY B"/>
    <property type="match status" value="1"/>
</dbReference>
<dbReference type="InterPro" id="IPR017871">
    <property type="entry name" value="ABC_transporter-like_CS"/>
</dbReference>
<evidence type="ECO:0000256" key="3">
    <source>
        <dbReference type="ARBA" id="ARBA00022475"/>
    </source>
</evidence>
<name>A0A8I1W5F0_PLESH</name>
<keyword evidence="7 14" id="KW-0067">ATP-binding</keyword>
<keyword evidence="5 11" id="KW-0812">Transmembrane</keyword>
<dbReference type="SUPFAM" id="SSF90123">
    <property type="entry name" value="ABC transporter transmembrane region"/>
    <property type="match status" value="1"/>
</dbReference>
<dbReference type="Gene3D" id="1.20.1560.10">
    <property type="entry name" value="ABC transporter type 1, transmembrane domain"/>
    <property type="match status" value="1"/>
</dbReference>
<dbReference type="EMBL" id="JAFNAA010000007">
    <property type="protein sequence ID" value="MBO1108212.1"/>
    <property type="molecule type" value="Genomic_DNA"/>
</dbReference>
<dbReference type="GO" id="GO:0005886">
    <property type="term" value="C:plasma membrane"/>
    <property type="evidence" value="ECO:0007669"/>
    <property type="project" value="UniProtKB-SubCell"/>
</dbReference>
<dbReference type="PROSITE" id="PS50893">
    <property type="entry name" value="ABC_TRANSPORTER_2"/>
    <property type="match status" value="1"/>
</dbReference>
<dbReference type="PROSITE" id="PS00211">
    <property type="entry name" value="ABC_TRANSPORTER_1"/>
    <property type="match status" value="1"/>
</dbReference>
<keyword evidence="4" id="KW-0997">Cell inner membrane</keyword>
<dbReference type="GO" id="GO:0005524">
    <property type="term" value="F:ATP binding"/>
    <property type="evidence" value="ECO:0007669"/>
    <property type="project" value="UniProtKB-KW"/>
</dbReference>
<feature type="transmembrane region" description="Helical" evidence="11">
    <location>
        <begin position="280"/>
        <end position="301"/>
    </location>
</feature>
<dbReference type="Gene3D" id="3.40.50.300">
    <property type="entry name" value="P-loop containing nucleotide triphosphate hydrolases"/>
    <property type="match status" value="1"/>
</dbReference>
<feature type="domain" description="ABC transmembrane type-1" evidence="13">
    <location>
        <begin position="26"/>
        <end position="316"/>
    </location>
</feature>
<gene>
    <name evidence="14" type="primary">cydD</name>
    <name evidence="14" type="ORF">J2R62_08250</name>
</gene>
<feature type="transmembrane region" description="Helical" evidence="11">
    <location>
        <begin position="144"/>
        <end position="161"/>
    </location>
</feature>
<feature type="transmembrane region" description="Helical" evidence="11">
    <location>
        <begin position="26"/>
        <end position="49"/>
    </location>
</feature>
<evidence type="ECO:0000256" key="2">
    <source>
        <dbReference type="ARBA" id="ARBA00022448"/>
    </source>
</evidence>
<dbReference type="GO" id="GO:0042883">
    <property type="term" value="P:cysteine transport"/>
    <property type="evidence" value="ECO:0007669"/>
    <property type="project" value="InterPro"/>
</dbReference>
<dbReference type="NCBIfam" id="TIGR02857">
    <property type="entry name" value="CydD"/>
    <property type="match status" value="1"/>
</dbReference>
<comment type="subcellular location">
    <subcellularLocation>
        <location evidence="1">Cell inner membrane</location>
        <topology evidence="1">Multi-pass membrane protein</topology>
    </subcellularLocation>
</comment>
<evidence type="ECO:0000256" key="8">
    <source>
        <dbReference type="ARBA" id="ARBA00022989"/>
    </source>
</evidence>
<evidence type="ECO:0000256" key="11">
    <source>
        <dbReference type="SAM" id="Phobius"/>
    </source>
</evidence>
<protein>
    <submittedName>
        <fullName evidence="14">Cysteine/glutathione ABC transporter permease/ATP-binding protein CydD</fullName>
    </submittedName>
</protein>
<dbReference type="InterPro" id="IPR011527">
    <property type="entry name" value="ABC1_TM_dom"/>
</dbReference>
<dbReference type="NCBIfam" id="NF008379">
    <property type="entry name" value="PRK11174.1"/>
    <property type="match status" value="1"/>
</dbReference>
<sequence>MDKNKQRELTRWLKQQSKLARRWQSLTMLLGVVSGLLIALQAWLLAVLLNDLIILQQPRDSLSCYFLMLVGTVVLRAIVTRLRERCAFYCGMEVRRQIRSLVLDRLEKLGPAWINGKPAGSWASMVLEQVENMQDFFARYLPQMYLAVFIPLIVLCVVFPINWAAGVILLVTAPLIPFFMALVGMGAADANRRNFQALARLSGSFLDRLRGLETLRLFNRANAEVNHIRHDAEDFRERTMEVLYMAFLSSAVLEFFTSVSIAIVAVYFGFSYLGELNFGHYSQGVTLFAGFLVLILAPEFFQPLRDLGTFYHAKAQAVGAAETLVDFLSAEAQTPAQGDKPYQARAAGSAHENSQPSAEQSSDVPHIWAQNLEILSPQGTVLAGPLDFRILAGEQIALVGRSGAGKTSLMNVLLGFLPYRGSLKVNGQELSELDPQSWRDHLAWVGQNPRLLQGTIRDNILLGAPLASEAEVQRVAASAHADEFIARLPQGLDTPVSDEGAGLSVGQAQRLAVARALLRGGEFLLLDEPTASLDARSEQLVMQALSHAAQGRTTFMITHRLEDVRNCHQIWLMDHGKLVQQGDFATLSSSDGPFAAMLANRNQEI</sequence>
<reference evidence="14" key="1">
    <citation type="submission" date="2021-03" db="EMBL/GenBank/DDBJ databases">
        <title>Plesiomonas shigelloides zfcc0051, isolated from zebrafish feces.</title>
        <authorList>
            <person name="Vanderhoek Z."/>
            <person name="Gaulke C."/>
        </authorList>
    </citation>
    <scope>NUCLEOTIDE SEQUENCE</scope>
    <source>
        <strain evidence="14">Zfcc0051</strain>
    </source>
</reference>
<dbReference type="PANTHER" id="PTHR24221:SF261">
    <property type="entry name" value="GLUTATHIONE_L-CYSTEINE TRANSPORT SYSTEM ATP-BINDING_PERMEASE PROTEIN CYDD"/>
    <property type="match status" value="1"/>
</dbReference>
<dbReference type="InterPro" id="IPR014216">
    <property type="entry name" value="ABC_transptr_CydD"/>
</dbReference>
<evidence type="ECO:0000313" key="14">
    <source>
        <dbReference type="EMBL" id="MBO1108212.1"/>
    </source>
</evidence>
<keyword evidence="2" id="KW-0813">Transport</keyword>
<comment type="caution">
    <text evidence="14">The sequence shown here is derived from an EMBL/GenBank/DDBJ whole genome shotgun (WGS) entry which is preliminary data.</text>
</comment>
<dbReference type="PROSITE" id="PS50929">
    <property type="entry name" value="ABC_TM1F"/>
    <property type="match status" value="1"/>
</dbReference>
<evidence type="ECO:0000256" key="7">
    <source>
        <dbReference type="ARBA" id="ARBA00022840"/>
    </source>
</evidence>
<evidence type="ECO:0000256" key="4">
    <source>
        <dbReference type="ARBA" id="ARBA00022519"/>
    </source>
</evidence>
<evidence type="ECO:0000259" key="12">
    <source>
        <dbReference type="PROSITE" id="PS50893"/>
    </source>
</evidence>
<feature type="compositionally biased region" description="Polar residues" evidence="10">
    <location>
        <begin position="351"/>
        <end position="362"/>
    </location>
</feature>
<dbReference type="InterPro" id="IPR036640">
    <property type="entry name" value="ABC1_TM_sf"/>
</dbReference>
<dbReference type="GO" id="GO:0034040">
    <property type="term" value="F:ATPase-coupled lipid transmembrane transporter activity"/>
    <property type="evidence" value="ECO:0007669"/>
    <property type="project" value="TreeGrafter"/>
</dbReference>
<dbReference type="InterPro" id="IPR039421">
    <property type="entry name" value="Type_1_exporter"/>
</dbReference>
<dbReference type="GO" id="GO:0140359">
    <property type="term" value="F:ABC-type transporter activity"/>
    <property type="evidence" value="ECO:0007669"/>
    <property type="project" value="InterPro"/>
</dbReference>
<dbReference type="InterPro" id="IPR003439">
    <property type="entry name" value="ABC_transporter-like_ATP-bd"/>
</dbReference>
<organism evidence="14 15">
    <name type="scientific">Plesiomonas shigelloides</name>
    <name type="common">Aeromonas shigelloides</name>
    <dbReference type="NCBI Taxonomy" id="703"/>
    <lineage>
        <taxon>Bacteria</taxon>
        <taxon>Pseudomonadati</taxon>
        <taxon>Pseudomonadota</taxon>
        <taxon>Gammaproteobacteria</taxon>
        <taxon>Enterobacterales</taxon>
        <taxon>Enterobacteriaceae</taxon>
        <taxon>Plesiomonas</taxon>
    </lineage>
</organism>
<dbReference type="InterPro" id="IPR003593">
    <property type="entry name" value="AAA+_ATPase"/>
</dbReference>
<evidence type="ECO:0000256" key="5">
    <source>
        <dbReference type="ARBA" id="ARBA00022692"/>
    </source>
</evidence>
<keyword evidence="8 11" id="KW-1133">Transmembrane helix</keyword>
<feature type="domain" description="ABC transporter" evidence="12">
    <location>
        <begin position="367"/>
        <end position="600"/>
    </location>
</feature>
<dbReference type="RefSeq" id="WP_207542010.1">
    <property type="nucleotide sequence ID" value="NZ_JAFNAA010000007.1"/>
</dbReference>
<dbReference type="SUPFAM" id="SSF52540">
    <property type="entry name" value="P-loop containing nucleoside triphosphate hydrolases"/>
    <property type="match status" value="1"/>
</dbReference>
<dbReference type="InterPro" id="IPR027417">
    <property type="entry name" value="P-loop_NTPase"/>
</dbReference>
<dbReference type="Pfam" id="PF00664">
    <property type="entry name" value="ABC_membrane"/>
    <property type="match status" value="1"/>
</dbReference>
<keyword evidence="3" id="KW-1003">Cell membrane</keyword>
<keyword evidence="6" id="KW-0547">Nucleotide-binding</keyword>
<keyword evidence="9 11" id="KW-0472">Membrane</keyword>
<dbReference type="FunFam" id="1.20.1560.10:FF:000039">
    <property type="entry name" value="Cysteine/glutathione ABC transporter permease/ATP-binding protein CydD"/>
    <property type="match status" value="1"/>
</dbReference>
<evidence type="ECO:0000256" key="9">
    <source>
        <dbReference type="ARBA" id="ARBA00023136"/>
    </source>
</evidence>
<proteinExistence type="predicted"/>
<evidence type="ECO:0000256" key="6">
    <source>
        <dbReference type="ARBA" id="ARBA00022741"/>
    </source>
</evidence>
<feature type="region of interest" description="Disordered" evidence="10">
    <location>
        <begin position="339"/>
        <end position="362"/>
    </location>
</feature>
<dbReference type="GO" id="GO:0016887">
    <property type="term" value="F:ATP hydrolysis activity"/>
    <property type="evidence" value="ECO:0007669"/>
    <property type="project" value="InterPro"/>
</dbReference>
<evidence type="ECO:0000256" key="1">
    <source>
        <dbReference type="ARBA" id="ARBA00004429"/>
    </source>
</evidence>
<evidence type="ECO:0000256" key="10">
    <source>
        <dbReference type="SAM" id="MobiDB-lite"/>
    </source>
</evidence>